<evidence type="ECO:0000256" key="3">
    <source>
        <dbReference type="ARBA" id="ARBA00023125"/>
    </source>
</evidence>
<protein>
    <submittedName>
        <fullName evidence="8">(thale cress) hypothetical protein</fullName>
    </submittedName>
</protein>
<evidence type="ECO:0000256" key="2">
    <source>
        <dbReference type="ARBA" id="ARBA00023015"/>
    </source>
</evidence>
<keyword evidence="5" id="KW-0539">Nucleus</keyword>
<keyword evidence="3" id="KW-0238">DNA-binding</keyword>
<dbReference type="PANTHER" id="PTHR45855:SF6">
    <property type="entry name" value="TRANSCRIPTION FACTOR ALC"/>
    <property type="match status" value="1"/>
</dbReference>
<keyword evidence="2" id="KW-0805">Transcription regulation</keyword>
<proteinExistence type="predicted"/>
<feature type="region of interest" description="Disordered" evidence="6">
    <location>
        <begin position="220"/>
        <end position="240"/>
    </location>
</feature>
<evidence type="ECO:0000256" key="5">
    <source>
        <dbReference type="ARBA" id="ARBA00023242"/>
    </source>
</evidence>
<name>A0A7G2FKK9_ARATH</name>
<organism evidence="8 9">
    <name type="scientific">Arabidopsis thaliana</name>
    <name type="common">Mouse-ear cress</name>
    <dbReference type="NCBI Taxonomy" id="3702"/>
    <lineage>
        <taxon>Eukaryota</taxon>
        <taxon>Viridiplantae</taxon>
        <taxon>Streptophyta</taxon>
        <taxon>Embryophyta</taxon>
        <taxon>Tracheophyta</taxon>
        <taxon>Spermatophyta</taxon>
        <taxon>Magnoliopsida</taxon>
        <taxon>eudicotyledons</taxon>
        <taxon>Gunneridae</taxon>
        <taxon>Pentapetalae</taxon>
        <taxon>rosids</taxon>
        <taxon>malvids</taxon>
        <taxon>Brassicales</taxon>
        <taxon>Brassicaceae</taxon>
        <taxon>Camelineae</taxon>
        <taxon>Arabidopsis</taxon>
    </lineage>
</organism>
<sequence length="399" mass="45029">MDPNEDNSEIPDSPFSFMWLLFGDDWDLWDTYSPVDADDISPDPTLDVNGDGPAIEPGSLLKTISWETTFEQDSLQSWNDEQSETTSVVEYTDVSSHGNTFTNEEETLERYWRNWLQSSTNEQSETGSQEEYTNASSHGGTFIYEEETLEQYWRNWLQSSTNEQFETESLEDITDEAGDERTGLSEEVIDENLIRRKYEKRSDDETKRCVICQQKLKDNEEVSKLGSQPSSPPKSTNVSSAETFFPSVSGGAVSSVGYGVSETGQDKYAFEHKRSGAKQRNSLKRNIDAQFHNLSEKINEKMKALQKLIPNSNKTDKASMLDEAIEYLKQLQLQVQTLAVMNGLGLNPMRLPQVPPPTHTRINETLEQDLNLETLLAAPHSLEPAKTSQGMCFSTATLL</sequence>
<dbReference type="InterPro" id="IPR031066">
    <property type="entry name" value="bHLH_ALC-like_plant"/>
</dbReference>
<dbReference type="InterPro" id="IPR011598">
    <property type="entry name" value="bHLH_dom"/>
</dbReference>
<accession>A0A7G2FKK9</accession>
<dbReference type="EMBL" id="LR881470">
    <property type="protein sequence ID" value="CAD5336079.1"/>
    <property type="molecule type" value="Genomic_DNA"/>
</dbReference>
<gene>
    <name evidence="8" type="ORF">AT9943_LOCUS23293</name>
</gene>
<dbReference type="PANTHER" id="PTHR45855">
    <property type="entry name" value="TRANSCRIPTION FACTOR PIF1-RELATED"/>
    <property type="match status" value="1"/>
</dbReference>
<dbReference type="GO" id="GO:0003677">
    <property type="term" value="F:DNA binding"/>
    <property type="evidence" value="ECO:0007669"/>
    <property type="project" value="UniProtKB-KW"/>
</dbReference>
<dbReference type="AlphaFoldDB" id="A0A7G2FKK9"/>
<dbReference type="GO" id="GO:0005634">
    <property type="term" value="C:nucleus"/>
    <property type="evidence" value="ECO:0007669"/>
    <property type="project" value="UniProtKB-SubCell"/>
</dbReference>
<dbReference type="InterPro" id="IPR036638">
    <property type="entry name" value="HLH_DNA-bd_sf"/>
</dbReference>
<dbReference type="GO" id="GO:0046983">
    <property type="term" value="F:protein dimerization activity"/>
    <property type="evidence" value="ECO:0007669"/>
    <property type="project" value="InterPro"/>
</dbReference>
<reference evidence="8 9" key="1">
    <citation type="submission" date="2020-09" db="EMBL/GenBank/DDBJ databases">
        <authorList>
            <person name="Ashkenazy H."/>
        </authorList>
    </citation>
    <scope>NUCLEOTIDE SEQUENCE [LARGE SCALE GENOMIC DNA]</scope>
    <source>
        <strain evidence="9">cv. Cdm-0</strain>
    </source>
</reference>
<dbReference type="Proteomes" id="UP000516314">
    <property type="component" value="Chromosome 5"/>
</dbReference>
<evidence type="ECO:0000256" key="1">
    <source>
        <dbReference type="ARBA" id="ARBA00004123"/>
    </source>
</evidence>
<evidence type="ECO:0000256" key="4">
    <source>
        <dbReference type="ARBA" id="ARBA00023163"/>
    </source>
</evidence>
<dbReference type="Gene3D" id="4.10.280.10">
    <property type="entry name" value="Helix-loop-helix DNA-binding domain"/>
    <property type="match status" value="1"/>
</dbReference>
<evidence type="ECO:0000313" key="9">
    <source>
        <dbReference type="Proteomes" id="UP000516314"/>
    </source>
</evidence>
<keyword evidence="4" id="KW-0804">Transcription</keyword>
<feature type="domain" description="BHLH" evidence="7">
    <location>
        <begin position="282"/>
        <end position="331"/>
    </location>
</feature>
<dbReference type="SMART" id="SM00353">
    <property type="entry name" value="HLH"/>
    <property type="match status" value="1"/>
</dbReference>
<dbReference type="Pfam" id="PF00010">
    <property type="entry name" value="HLH"/>
    <property type="match status" value="1"/>
</dbReference>
<dbReference type="InterPro" id="IPR047265">
    <property type="entry name" value="PIF1-like_bHLH"/>
</dbReference>
<feature type="compositionally biased region" description="Polar residues" evidence="6">
    <location>
        <begin position="225"/>
        <end position="240"/>
    </location>
</feature>
<evidence type="ECO:0000256" key="6">
    <source>
        <dbReference type="SAM" id="MobiDB-lite"/>
    </source>
</evidence>
<evidence type="ECO:0000259" key="7">
    <source>
        <dbReference type="PROSITE" id="PS50888"/>
    </source>
</evidence>
<comment type="subcellular location">
    <subcellularLocation>
        <location evidence="1">Nucleus</location>
    </subcellularLocation>
</comment>
<dbReference type="SUPFAM" id="SSF47459">
    <property type="entry name" value="HLH, helix-loop-helix DNA-binding domain"/>
    <property type="match status" value="1"/>
</dbReference>
<dbReference type="CDD" id="cd11445">
    <property type="entry name" value="bHLH_AtPIF_like"/>
    <property type="match status" value="1"/>
</dbReference>
<dbReference type="PROSITE" id="PS50888">
    <property type="entry name" value="BHLH"/>
    <property type="match status" value="1"/>
</dbReference>
<evidence type="ECO:0000313" key="8">
    <source>
        <dbReference type="EMBL" id="CAD5336079.1"/>
    </source>
</evidence>